<comment type="subcellular location">
    <subcellularLocation>
        <location evidence="1">Membrane</location>
        <topology evidence="1">Single-pass type I membrane protein</topology>
    </subcellularLocation>
</comment>
<evidence type="ECO:0000259" key="13">
    <source>
        <dbReference type="Pfam" id="PF13947"/>
    </source>
</evidence>
<dbReference type="OrthoDB" id="4062651at2759"/>
<evidence type="ECO:0000256" key="9">
    <source>
        <dbReference type="ARBA" id="ARBA00023157"/>
    </source>
</evidence>
<reference evidence="14 15" key="1">
    <citation type="submission" date="2020-02" db="EMBL/GenBank/DDBJ databases">
        <authorList>
            <person name="Ma Q."/>
            <person name="Huang Y."/>
            <person name="Song X."/>
            <person name="Pei D."/>
        </authorList>
    </citation>
    <scope>NUCLEOTIDE SEQUENCE [LARGE SCALE GENOMIC DNA]</scope>
    <source>
        <strain evidence="14">Sxm20200214</strain>
        <tissue evidence="14">Leaf</tissue>
    </source>
</reference>
<dbReference type="GO" id="GO:0030247">
    <property type="term" value="F:polysaccharide binding"/>
    <property type="evidence" value="ECO:0007669"/>
    <property type="project" value="InterPro"/>
</dbReference>
<name>A0A8X7W052_BRACI</name>
<keyword evidence="10" id="KW-0325">Glycoprotein</keyword>
<keyword evidence="4" id="KW-0812">Transmembrane</keyword>
<evidence type="ECO:0000256" key="8">
    <source>
        <dbReference type="ARBA" id="ARBA00023136"/>
    </source>
</evidence>
<keyword evidence="15" id="KW-1185">Reference proteome</keyword>
<evidence type="ECO:0008006" key="16">
    <source>
        <dbReference type="Google" id="ProtNLM"/>
    </source>
</evidence>
<evidence type="ECO:0000256" key="2">
    <source>
        <dbReference type="ARBA" id="ARBA00022527"/>
    </source>
</evidence>
<evidence type="ECO:0000259" key="12">
    <source>
        <dbReference type="Pfam" id="PF08488"/>
    </source>
</evidence>
<evidence type="ECO:0000256" key="5">
    <source>
        <dbReference type="ARBA" id="ARBA00022729"/>
    </source>
</evidence>
<gene>
    <name evidence="14" type="ORF">Bca52824_013043</name>
</gene>
<evidence type="ECO:0000256" key="11">
    <source>
        <dbReference type="SAM" id="SignalP"/>
    </source>
</evidence>
<dbReference type="GO" id="GO:0016020">
    <property type="term" value="C:membrane"/>
    <property type="evidence" value="ECO:0007669"/>
    <property type="project" value="UniProtKB-SubCell"/>
</dbReference>
<feature type="domain" description="Wall-associated receptor kinase galacturonan-binding" evidence="13">
    <location>
        <begin position="34"/>
        <end position="91"/>
    </location>
</feature>
<evidence type="ECO:0000256" key="10">
    <source>
        <dbReference type="ARBA" id="ARBA00023180"/>
    </source>
</evidence>
<dbReference type="EMBL" id="JAAMPC010000003">
    <property type="protein sequence ID" value="KAG2319830.1"/>
    <property type="molecule type" value="Genomic_DNA"/>
</dbReference>
<dbReference type="InterPro" id="IPR013695">
    <property type="entry name" value="WAK"/>
</dbReference>
<sequence>MGCDLKRSFVALILLGISQHAAASTSFPLALPNCKDHCGSVSVPYPFGIGQGCYNNNWFEIVCSNSNSSDDQEQILFLPSIKQNITAFNLGNFYFMSVFRKFYIQSPLKHSGCSIGDVDSSLNLTGSPFFITESNMFTAVGCNNKASMNATGLQILGCEATCGNKIRSYKDANESCIGYKCCQMPIPPDLQVFDATVGKLEPGKEEGCQVAFLTQFPCQGPRSRPLSYQSSMNTRQWS</sequence>
<accession>A0A8X7W052</accession>
<organism evidence="14 15">
    <name type="scientific">Brassica carinata</name>
    <name type="common">Ethiopian mustard</name>
    <name type="synonym">Abyssinian cabbage</name>
    <dbReference type="NCBI Taxonomy" id="52824"/>
    <lineage>
        <taxon>Eukaryota</taxon>
        <taxon>Viridiplantae</taxon>
        <taxon>Streptophyta</taxon>
        <taxon>Embryophyta</taxon>
        <taxon>Tracheophyta</taxon>
        <taxon>Spermatophyta</taxon>
        <taxon>Magnoliopsida</taxon>
        <taxon>eudicotyledons</taxon>
        <taxon>Gunneridae</taxon>
        <taxon>Pentapetalae</taxon>
        <taxon>rosids</taxon>
        <taxon>malvids</taxon>
        <taxon>Brassicales</taxon>
        <taxon>Brassicaceae</taxon>
        <taxon>Brassiceae</taxon>
        <taxon>Brassica</taxon>
    </lineage>
</organism>
<keyword evidence="2" id="KW-0723">Serine/threonine-protein kinase</keyword>
<evidence type="ECO:0000256" key="7">
    <source>
        <dbReference type="ARBA" id="ARBA00022989"/>
    </source>
</evidence>
<dbReference type="Proteomes" id="UP000886595">
    <property type="component" value="Unassembled WGS sequence"/>
</dbReference>
<keyword evidence="7" id="KW-1133">Transmembrane helix</keyword>
<evidence type="ECO:0000256" key="4">
    <source>
        <dbReference type="ARBA" id="ARBA00022692"/>
    </source>
</evidence>
<feature type="domain" description="Wall-associated receptor kinase" evidence="12">
    <location>
        <begin position="173"/>
        <end position="216"/>
    </location>
</feature>
<keyword evidence="5 11" id="KW-0732">Signal</keyword>
<dbReference type="AlphaFoldDB" id="A0A8X7W052"/>
<dbReference type="Pfam" id="PF08488">
    <property type="entry name" value="WAK"/>
    <property type="match status" value="1"/>
</dbReference>
<dbReference type="PANTHER" id="PTHR33491">
    <property type="entry name" value="OSJNBA0016N04.9 PROTEIN"/>
    <property type="match status" value="1"/>
</dbReference>
<comment type="caution">
    <text evidence="14">The sequence shown here is derived from an EMBL/GenBank/DDBJ whole genome shotgun (WGS) entry which is preliminary data.</text>
</comment>
<proteinExistence type="predicted"/>
<keyword evidence="8" id="KW-0472">Membrane</keyword>
<dbReference type="GO" id="GO:0004674">
    <property type="term" value="F:protein serine/threonine kinase activity"/>
    <property type="evidence" value="ECO:0007669"/>
    <property type="project" value="UniProtKB-KW"/>
</dbReference>
<keyword evidence="3" id="KW-0808">Transferase</keyword>
<evidence type="ECO:0000256" key="6">
    <source>
        <dbReference type="ARBA" id="ARBA00022777"/>
    </source>
</evidence>
<evidence type="ECO:0000313" key="14">
    <source>
        <dbReference type="EMBL" id="KAG2319830.1"/>
    </source>
</evidence>
<keyword evidence="9" id="KW-1015">Disulfide bond</keyword>
<evidence type="ECO:0000256" key="1">
    <source>
        <dbReference type="ARBA" id="ARBA00004479"/>
    </source>
</evidence>
<feature type="chain" id="PRO_5036500667" description="Wall-associated receptor kinase galacturonan-binding domain-containing protein" evidence="11">
    <location>
        <begin position="24"/>
        <end position="238"/>
    </location>
</feature>
<dbReference type="InterPro" id="IPR025287">
    <property type="entry name" value="WAK_GUB"/>
</dbReference>
<dbReference type="Pfam" id="PF13947">
    <property type="entry name" value="GUB_WAK_bind"/>
    <property type="match status" value="1"/>
</dbReference>
<feature type="signal peptide" evidence="11">
    <location>
        <begin position="1"/>
        <end position="23"/>
    </location>
</feature>
<evidence type="ECO:0000313" key="15">
    <source>
        <dbReference type="Proteomes" id="UP000886595"/>
    </source>
</evidence>
<keyword evidence="6" id="KW-0418">Kinase</keyword>
<protein>
    <recommendedName>
        <fullName evidence="16">Wall-associated receptor kinase galacturonan-binding domain-containing protein</fullName>
    </recommendedName>
</protein>
<evidence type="ECO:0000256" key="3">
    <source>
        <dbReference type="ARBA" id="ARBA00022679"/>
    </source>
</evidence>